<sequence length="64" mass="7294">MVLRMVLRMAGTALFMARGMGPCKRHQAHPRPFDLKQLHRRNLVQGEREVLKLTRATPKVSAEG</sequence>
<name>A0ABP0LAB8_9DINO</name>
<keyword evidence="2" id="KW-1185">Reference proteome</keyword>
<dbReference type="EMBL" id="CAXAMN010011736">
    <property type="protein sequence ID" value="CAK9036101.1"/>
    <property type="molecule type" value="Genomic_DNA"/>
</dbReference>
<comment type="caution">
    <text evidence="1">The sequence shown here is derived from an EMBL/GenBank/DDBJ whole genome shotgun (WGS) entry which is preliminary data.</text>
</comment>
<evidence type="ECO:0000313" key="2">
    <source>
        <dbReference type="Proteomes" id="UP001642484"/>
    </source>
</evidence>
<accession>A0ABP0LAB8</accession>
<protein>
    <submittedName>
        <fullName evidence="1">Uncharacterized protein</fullName>
    </submittedName>
</protein>
<organism evidence="1 2">
    <name type="scientific">Durusdinium trenchii</name>
    <dbReference type="NCBI Taxonomy" id="1381693"/>
    <lineage>
        <taxon>Eukaryota</taxon>
        <taxon>Sar</taxon>
        <taxon>Alveolata</taxon>
        <taxon>Dinophyceae</taxon>
        <taxon>Suessiales</taxon>
        <taxon>Symbiodiniaceae</taxon>
        <taxon>Durusdinium</taxon>
    </lineage>
</organism>
<evidence type="ECO:0000313" key="1">
    <source>
        <dbReference type="EMBL" id="CAK9036101.1"/>
    </source>
</evidence>
<dbReference type="Proteomes" id="UP001642484">
    <property type="component" value="Unassembled WGS sequence"/>
</dbReference>
<gene>
    <name evidence="1" type="ORF">CCMP2556_LOCUS20157</name>
</gene>
<reference evidence="1 2" key="1">
    <citation type="submission" date="2024-02" db="EMBL/GenBank/DDBJ databases">
        <authorList>
            <person name="Chen Y."/>
            <person name="Shah S."/>
            <person name="Dougan E. K."/>
            <person name="Thang M."/>
            <person name="Chan C."/>
        </authorList>
    </citation>
    <scope>NUCLEOTIDE SEQUENCE [LARGE SCALE GENOMIC DNA]</scope>
</reference>
<proteinExistence type="predicted"/>